<name>A0ABW1YCA2_9DEIO</name>
<keyword evidence="4" id="KW-1185">Reference proteome</keyword>
<organism evidence="3 4">
    <name type="scientific">Deinococcus lacus</name>
    <dbReference type="NCBI Taxonomy" id="392561"/>
    <lineage>
        <taxon>Bacteria</taxon>
        <taxon>Thermotogati</taxon>
        <taxon>Deinococcota</taxon>
        <taxon>Deinococci</taxon>
        <taxon>Deinococcales</taxon>
        <taxon>Deinococcaceae</taxon>
        <taxon>Deinococcus</taxon>
    </lineage>
</organism>
<dbReference type="RefSeq" id="WP_380082953.1">
    <property type="nucleotide sequence ID" value="NZ_JBHSWD010000001.1"/>
</dbReference>
<evidence type="ECO:0000313" key="3">
    <source>
        <dbReference type="EMBL" id="MFC6591937.1"/>
    </source>
</evidence>
<keyword evidence="1" id="KW-0175">Coiled coil</keyword>
<reference evidence="4" key="1">
    <citation type="journal article" date="2019" name="Int. J. Syst. Evol. Microbiol.">
        <title>The Global Catalogue of Microorganisms (GCM) 10K type strain sequencing project: providing services to taxonomists for standard genome sequencing and annotation.</title>
        <authorList>
            <consortium name="The Broad Institute Genomics Platform"/>
            <consortium name="The Broad Institute Genome Sequencing Center for Infectious Disease"/>
            <person name="Wu L."/>
            <person name="Ma J."/>
        </authorList>
    </citation>
    <scope>NUCLEOTIDE SEQUENCE [LARGE SCALE GENOMIC DNA]</scope>
    <source>
        <strain evidence="4">CGMCC 1.15772</strain>
    </source>
</reference>
<evidence type="ECO:0000256" key="2">
    <source>
        <dbReference type="SAM" id="MobiDB-lite"/>
    </source>
</evidence>
<dbReference type="EMBL" id="JBHSWD010000001">
    <property type="protein sequence ID" value="MFC6591937.1"/>
    <property type="molecule type" value="Genomic_DNA"/>
</dbReference>
<comment type="caution">
    <text evidence="3">The sequence shown here is derived from an EMBL/GenBank/DDBJ whole genome shotgun (WGS) entry which is preliminary data.</text>
</comment>
<feature type="region of interest" description="Disordered" evidence="2">
    <location>
        <begin position="66"/>
        <end position="90"/>
    </location>
</feature>
<sequence>MSVQARDRYVASLTEAESLLDEARAEYQAAQEVTASFGEEALSGLLDIFNMDGGNDGGGLFGALEPQTGVPEHSPVQPDPSQPAPAADPFAFMQTPPAAVAVTAPAETPPAPDFNPFGFMGTEQQAPQPAQTAADLPAHAWLIRGGEVTAGPTDSGVTRIAAILERAEDLGIHRLRFEDAEWSWGAERERGDDPARGWRLSRAADSASLELGNGGWLRGD</sequence>
<accession>A0ABW1YCA2</accession>
<evidence type="ECO:0000256" key="1">
    <source>
        <dbReference type="SAM" id="Coils"/>
    </source>
</evidence>
<evidence type="ECO:0000313" key="4">
    <source>
        <dbReference type="Proteomes" id="UP001596297"/>
    </source>
</evidence>
<protein>
    <submittedName>
        <fullName evidence="3">Uncharacterized protein</fullName>
    </submittedName>
</protein>
<gene>
    <name evidence="3" type="ORF">ACFP81_07905</name>
</gene>
<dbReference type="Proteomes" id="UP001596297">
    <property type="component" value="Unassembled WGS sequence"/>
</dbReference>
<feature type="coiled-coil region" evidence="1">
    <location>
        <begin position="6"/>
        <end position="33"/>
    </location>
</feature>
<proteinExistence type="predicted"/>